<dbReference type="InterPro" id="IPR050556">
    <property type="entry name" value="Type_II_TA_system_RNase"/>
</dbReference>
<proteinExistence type="inferred from homology"/>
<protein>
    <submittedName>
        <fullName evidence="8">Homolog to endonuclease VapC</fullName>
    </submittedName>
</protein>
<organism evidence="8 9">
    <name type="scientific">Halobacterium hubeiense</name>
    <dbReference type="NCBI Taxonomy" id="1407499"/>
    <lineage>
        <taxon>Archaea</taxon>
        <taxon>Methanobacteriati</taxon>
        <taxon>Methanobacteriota</taxon>
        <taxon>Stenosarchaea group</taxon>
        <taxon>Halobacteria</taxon>
        <taxon>Halobacteriales</taxon>
        <taxon>Halobacteriaceae</taxon>
        <taxon>Halobacterium</taxon>
    </lineage>
</organism>
<dbReference type="Proteomes" id="UP000066737">
    <property type="component" value="Plasmid pSTJ001"/>
</dbReference>
<dbReference type="InterPro" id="IPR002716">
    <property type="entry name" value="PIN_dom"/>
</dbReference>
<dbReference type="PANTHER" id="PTHR33653">
    <property type="entry name" value="RIBONUCLEASE VAPC2"/>
    <property type="match status" value="1"/>
</dbReference>
<dbReference type="GO" id="GO:0004519">
    <property type="term" value="F:endonuclease activity"/>
    <property type="evidence" value="ECO:0007669"/>
    <property type="project" value="UniProtKB-KW"/>
</dbReference>
<keyword evidence="9" id="KW-1185">Reference proteome</keyword>
<dbReference type="GO" id="GO:0016787">
    <property type="term" value="F:hydrolase activity"/>
    <property type="evidence" value="ECO:0007669"/>
    <property type="project" value="UniProtKB-KW"/>
</dbReference>
<evidence type="ECO:0000256" key="3">
    <source>
        <dbReference type="ARBA" id="ARBA00022723"/>
    </source>
</evidence>
<dbReference type="SUPFAM" id="SSF88723">
    <property type="entry name" value="PIN domain-like"/>
    <property type="match status" value="1"/>
</dbReference>
<comment type="cofactor">
    <cofactor evidence="1">
        <name>Mg(2+)</name>
        <dbReference type="ChEBI" id="CHEBI:18420"/>
    </cofactor>
</comment>
<dbReference type="AlphaFoldDB" id="A0A0U5H9S7"/>
<reference evidence="9" key="1">
    <citation type="journal article" date="2016" name="Environ. Microbiol.">
        <title>The complete genome of a viable archaeum isolated from 123-million-year-old rock salt.</title>
        <authorList>
            <person name="Jaakkola S.T."/>
            <person name="Pfeiffer F."/>
            <person name="Ravantti J.J."/>
            <person name="Guo Q."/>
            <person name="Liu Y."/>
            <person name="Chen X."/>
            <person name="Ma H."/>
            <person name="Yang C."/>
            <person name="Oksanen H.M."/>
            <person name="Bamford D.H."/>
        </authorList>
    </citation>
    <scope>NUCLEOTIDE SEQUENCE</scope>
    <source>
        <strain evidence="9">JI20-1</strain>
        <plasmid evidence="9">Plasmid pSTJ001</plasmid>
    </source>
</reference>
<feature type="domain" description="PIN" evidence="7">
    <location>
        <begin position="1"/>
        <end position="127"/>
    </location>
</feature>
<keyword evidence="2" id="KW-0540">Nuclease</keyword>
<dbReference type="GeneID" id="26660522"/>
<evidence type="ECO:0000256" key="2">
    <source>
        <dbReference type="ARBA" id="ARBA00022722"/>
    </source>
</evidence>
<gene>
    <name evidence="8" type="ORF">HHUB_4200</name>
</gene>
<dbReference type="GO" id="GO:0046872">
    <property type="term" value="F:metal ion binding"/>
    <property type="evidence" value="ECO:0007669"/>
    <property type="project" value="UniProtKB-KW"/>
</dbReference>
<evidence type="ECO:0000256" key="6">
    <source>
        <dbReference type="ARBA" id="ARBA00038093"/>
    </source>
</evidence>
<geneLocation type="plasmid" evidence="9">
    <name>pSTJ001</name>
</geneLocation>
<evidence type="ECO:0000256" key="5">
    <source>
        <dbReference type="ARBA" id="ARBA00022842"/>
    </source>
</evidence>
<evidence type="ECO:0000256" key="4">
    <source>
        <dbReference type="ARBA" id="ARBA00022801"/>
    </source>
</evidence>
<evidence type="ECO:0000313" key="9">
    <source>
        <dbReference type="Proteomes" id="UP000066737"/>
    </source>
</evidence>
<dbReference type="PANTHER" id="PTHR33653:SF1">
    <property type="entry name" value="RIBONUCLEASE VAPC2"/>
    <property type="match status" value="1"/>
</dbReference>
<keyword evidence="8" id="KW-0255">Endonuclease</keyword>
<comment type="similarity">
    <text evidence="6">Belongs to the PINc/VapC protein family.</text>
</comment>
<dbReference type="Pfam" id="PF01850">
    <property type="entry name" value="PIN"/>
    <property type="match status" value="1"/>
</dbReference>
<sequence length="133" mass="14465">MILDTEFLGNLIEQKPAAKQKAGELDATSAPTRVPAMVTWELYYGVSKAPEPKRHTLKDGYEKLLQSFPVVEMDAKLARKAGTLRGRHARSDSLTNLDGADSMVAATALSVDEPVVSNDEDFADVDGLPVETY</sequence>
<dbReference type="InterPro" id="IPR029060">
    <property type="entry name" value="PIN-like_dom_sf"/>
</dbReference>
<name>A0A0U5H9S7_9EURY</name>
<dbReference type="OrthoDB" id="38049at2157"/>
<dbReference type="Gene3D" id="3.40.50.1010">
    <property type="entry name" value="5'-nuclease"/>
    <property type="match status" value="1"/>
</dbReference>
<keyword evidence="3" id="KW-0479">Metal-binding</keyword>
<dbReference type="EMBL" id="LN831303">
    <property type="protein sequence ID" value="CQH63836.1"/>
    <property type="molecule type" value="Genomic_DNA"/>
</dbReference>
<keyword evidence="4" id="KW-0378">Hydrolase</keyword>
<dbReference type="KEGG" id="hhb:Hhub_4200"/>
<keyword evidence="5" id="KW-0460">Magnesium</keyword>
<evidence type="ECO:0000259" key="7">
    <source>
        <dbReference type="Pfam" id="PF01850"/>
    </source>
</evidence>
<evidence type="ECO:0000313" key="8">
    <source>
        <dbReference type="EMBL" id="CQH63836.1"/>
    </source>
</evidence>
<dbReference type="RefSeq" id="WP_059058606.1">
    <property type="nucleotide sequence ID" value="NZ_CEML01000003.1"/>
</dbReference>
<evidence type="ECO:0000256" key="1">
    <source>
        <dbReference type="ARBA" id="ARBA00001946"/>
    </source>
</evidence>
<accession>A0A0U5H9S7</accession>